<evidence type="ECO:0000313" key="1">
    <source>
        <dbReference type="EMBL" id="CAJ2671323.1"/>
    </source>
</evidence>
<sequence>MASSSKSTAIFKSSSDLKKLTKRFETVIDPNEAMIPIPREFCKAWNTEIGMHSYGRIVGPDFGILVIFHVSETHNSLSSGRHVAKAFRFVEPTKVKLEYAIQNNTFYMKTLPRMNDNNQQIEIIQINSTDDESDADKNRTDYERRRKNRADYERPRRVKVQQSQNYSKLKQKNEVTINPTASKALVQKNESKLSLKRKLQKDIIADTSRRTRSKMLVQTNDSKLPLKRKHQKDKTAVTPRTTKSKMLNSTRIQPNLRSSGLPAYMKSRISPAIPRKSSIKVKINQAGQYEWEKIVTKAMARKKKTQVLHLPRYIARFALPNEVTTTMLQIKKNEITLKNCTCNIITSNRHEFEKYIAKEWCGFQKKNKLKIGQKLIFKLDQPPSRLMIHITNAEF</sequence>
<reference evidence="1" key="1">
    <citation type="submission" date="2023-10" db="EMBL/GenBank/DDBJ databases">
        <authorList>
            <person name="Rodriguez Cubillos JULIANA M."/>
            <person name="De Vega J."/>
        </authorList>
    </citation>
    <scope>NUCLEOTIDE SEQUENCE</scope>
</reference>
<protein>
    <submittedName>
        <fullName evidence="1">Uncharacterized protein</fullName>
    </submittedName>
</protein>
<comment type="caution">
    <text evidence="1">The sequence shown here is derived from an EMBL/GenBank/DDBJ whole genome shotgun (WGS) entry which is preliminary data.</text>
</comment>
<name>A0ACB0LPL4_TRIPR</name>
<dbReference type="Proteomes" id="UP001177021">
    <property type="component" value="Unassembled WGS sequence"/>
</dbReference>
<organism evidence="1 2">
    <name type="scientific">Trifolium pratense</name>
    <name type="common">Red clover</name>
    <dbReference type="NCBI Taxonomy" id="57577"/>
    <lineage>
        <taxon>Eukaryota</taxon>
        <taxon>Viridiplantae</taxon>
        <taxon>Streptophyta</taxon>
        <taxon>Embryophyta</taxon>
        <taxon>Tracheophyta</taxon>
        <taxon>Spermatophyta</taxon>
        <taxon>Magnoliopsida</taxon>
        <taxon>eudicotyledons</taxon>
        <taxon>Gunneridae</taxon>
        <taxon>Pentapetalae</taxon>
        <taxon>rosids</taxon>
        <taxon>fabids</taxon>
        <taxon>Fabales</taxon>
        <taxon>Fabaceae</taxon>
        <taxon>Papilionoideae</taxon>
        <taxon>50 kb inversion clade</taxon>
        <taxon>NPAAA clade</taxon>
        <taxon>Hologalegina</taxon>
        <taxon>IRL clade</taxon>
        <taxon>Trifolieae</taxon>
        <taxon>Trifolium</taxon>
    </lineage>
</organism>
<keyword evidence="2" id="KW-1185">Reference proteome</keyword>
<accession>A0ACB0LPL4</accession>
<dbReference type="EMBL" id="CASHSV030000615">
    <property type="protein sequence ID" value="CAJ2671323.1"/>
    <property type="molecule type" value="Genomic_DNA"/>
</dbReference>
<evidence type="ECO:0000313" key="2">
    <source>
        <dbReference type="Proteomes" id="UP001177021"/>
    </source>
</evidence>
<gene>
    <name evidence="1" type="ORF">MILVUS5_LOCUS35181</name>
</gene>
<proteinExistence type="predicted"/>